<dbReference type="RefSeq" id="WP_340240088.1">
    <property type="nucleotide sequence ID" value="NZ_JBBEWC010000018.1"/>
</dbReference>
<keyword evidence="1" id="KW-0805">Transcription regulation</keyword>
<dbReference type="Proteomes" id="UP001597510">
    <property type="component" value="Unassembled WGS sequence"/>
</dbReference>
<sequence length="306" mass="35484">MKTKAKTLFTIDSIAQQHELMGLPKPQHPLMSISQFEESKGVTTKETGQFINKFYAIAIKRKCTCRTRYGQNDYDYNQGMMSFFAPEQVLSWNADDEMPSTGWSISIHPDFLRGHALEQKIKEYGFFNYAVNEALHLSPKEEAMLERLLKIIHDEYHTNIDNFSQDIILSHLSLLLSYANRFYNRQFITRKHANSDLLTKLEVLLTEYFNSTKIEENGLPTVKYLSEQLNISPNYLSDLLRNLTGQNTQQHIHNKLIEKAKEMLASSNLTVSEIAYYLGFEYSQSFNKLFKSKTSITPLEFRASFN</sequence>
<accession>A0ABW5JB56</accession>
<name>A0ABW5JB56_9BACT</name>
<evidence type="ECO:0000313" key="6">
    <source>
        <dbReference type="Proteomes" id="UP001597510"/>
    </source>
</evidence>
<evidence type="ECO:0000256" key="2">
    <source>
        <dbReference type="ARBA" id="ARBA00023125"/>
    </source>
</evidence>
<evidence type="ECO:0000313" key="5">
    <source>
        <dbReference type="EMBL" id="MFD2523036.1"/>
    </source>
</evidence>
<dbReference type="PANTHER" id="PTHR43280:SF32">
    <property type="entry name" value="TRANSCRIPTIONAL REGULATORY PROTEIN"/>
    <property type="match status" value="1"/>
</dbReference>
<reference evidence="6" key="1">
    <citation type="journal article" date="2019" name="Int. J. Syst. Evol. Microbiol.">
        <title>The Global Catalogue of Microorganisms (GCM) 10K type strain sequencing project: providing services to taxonomists for standard genome sequencing and annotation.</title>
        <authorList>
            <consortium name="The Broad Institute Genomics Platform"/>
            <consortium name="The Broad Institute Genome Sequencing Center for Infectious Disease"/>
            <person name="Wu L."/>
            <person name="Ma J."/>
        </authorList>
    </citation>
    <scope>NUCLEOTIDE SEQUENCE [LARGE SCALE GENOMIC DNA]</scope>
    <source>
        <strain evidence="6">KCTC 52344</strain>
    </source>
</reference>
<dbReference type="EMBL" id="JBHULC010000027">
    <property type="protein sequence ID" value="MFD2523036.1"/>
    <property type="molecule type" value="Genomic_DNA"/>
</dbReference>
<dbReference type="Gene3D" id="1.10.10.60">
    <property type="entry name" value="Homeodomain-like"/>
    <property type="match status" value="1"/>
</dbReference>
<dbReference type="SUPFAM" id="SSF46689">
    <property type="entry name" value="Homeodomain-like"/>
    <property type="match status" value="1"/>
</dbReference>
<dbReference type="SUPFAM" id="SSF51215">
    <property type="entry name" value="Regulatory protein AraC"/>
    <property type="match status" value="1"/>
</dbReference>
<dbReference type="PROSITE" id="PS01124">
    <property type="entry name" value="HTH_ARAC_FAMILY_2"/>
    <property type="match status" value="1"/>
</dbReference>
<proteinExistence type="predicted"/>
<dbReference type="Pfam" id="PF12833">
    <property type="entry name" value="HTH_18"/>
    <property type="match status" value="1"/>
</dbReference>
<dbReference type="SMART" id="SM00342">
    <property type="entry name" value="HTH_ARAC"/>
    <property type="match status" value="1"/>
</dbReference>
<keyword evidence="6" id="KW-1185">Reference proteome</keyword>
<protein>
    <submittedName>
        <fullName evidence="5">Helix-turn-helix domain-containing protein</fullName>
    </submittedName>
</protein>
<keyword evidence="2" id="KW-0238">DNA-binding</keyword>
<dbReference type="PANTHER" id="PTHR43280">
    <property type="entry name" value="ARAC-FAMILY TRANSCRIPTIONAL REGULATOR"/>
    <property type="match status" value="1"/>
</dbReference>
<dbReference type="InterPro" id="IPR009057">
    <property type="entry name" value="Homeodomain-like_sf"/>
</dbReference>
<dbReference type="InterPro" id="IPR018060">
    <property type="entry name" value="HTH_AraC"/>
</dbReference>
<comment type="caution">
    <text evidence="5">The sequence shown here is derived from an EMBL/GenBank/DDBJ whole genome shotgun (WGS) entry which is preliminary data.</text>
</comment>
<evidence type="ECO:0000256" key="3">
    <source>
        <dbReference type="ARBA" id="ARBA00023163"/>
    </source>
</evidence>
<keyword evidence="3" id="KW-0804">Transcription</keyword>
<dbReference type="InterPro" id="IPR037923">
    <property type="entry name" value="HTH-like"/>
</dbReference>
<evidence type="ECO:0000256" key="1">
    <source>
        <dbReference type="ARBA" id="ARBA00023015"/>
    </source>
</evidence>
<evidence type="ECO:0000259" key="4">
    <source>
        <dbReference type="PROSITE" id="PS01124"/>
    </source>
</evidence>
<gene>
    <name evidence="5" type="ORF">ACFSR2_19220</name>
</gene>
<feature type="domain" description="HTH araC/xylS-type" evidence="4">
    <location>
        <begin position="199"/>
        <end position="304"/>
    </location>
</feature>
<organism evidence="5 6">
    <name type="scientific">Emticicia soli</name>
    <dbReference type="NCBI Taxonomy" id="2027878"/>
    <lineage>
        <taxon>Bacteria</taxon>
        <taxon>Pseudomonadati</taxon>
        <taxon>Bacteroidota</taxon>
        <taxon>Cytophagia</taxon>
        <taxon>Cytophagales</taxon>
        <taxon>Leadbetterellaceae</taxon>
        <taxon>Emticicia</taxon>
    </lineage>
</organism>